<organism evidence="1 2">
    <name type="scientific">Loigolactobacillus bifermentans DSM 20003</name>
    <dbReference type="NCBI Taxonomy" id="1423726"/>
    <lineage>
        <taxon>Bacteria</taxon>
        <taxon>Bacillati</taxon>
        <taxon>Bacillota</taxon>
        <taxon>Bacilli</taxon>
        <taxon>Lactobacillales</taxon>
        <taxon>Lactobacillaceae</taxon>
        <taxon>Loigolactobacillus</taxon>
    </lineage>
</organism>
<name>A0A0R1GU53_9LACO</name>
<gene>
    <name evidence="1" type="ORF">FC07_GL000256</name>
</gene>
<dbReference type="STRING" id="1423726.FC07_GL000256"/>
<dbReference type="AlphaFoldDB" id="A0A0R1GU53"/>
<evidence type="ECO:0000313" key="1">
    <source>
        <dbReference type="EMBL" id="KRK35140.1"/>
    </source>
</evidence>
<dbReference type="EMBL" id="AZDA01000082">
    <property type="protein sequence ID" value="KRK35140.1"/>
    <property type="molecule type" value="Genomic_DNA"/>
</dbReference>
<sequence length="143" mass="15995">MIINETTFAMLDQVDLVSSKLKESSVFQAYLVAKRRLAQDQAAQIKVSALQEAKAAYDQIKDYGQYAPDYRQLRRRAQKAQRVVALDPSVATFRQCELDLQTVLDEISVTIANSISKDIMVATGNPFFETGRPTAHHCTVKGE</sequence>
<dbReference type="InterPro" id="IPR010368">
    <property type="entry name" value="Com_YlbF"/>
</dbReference>
<accession>A0A0R1GU53</accession>
<dbReference type="SUPFAM" id="SSF158622">
    <property type="entry name" value="YheA/YmcA-like"/>
    <property type="match status" value="1"/>
</dbReference>
<protein>
    <recommendedName>
        <fullName evidence="3">Regulatory protein YlbF</fullName>
    </recommendedName>
</protein>
<dbReference type="InterPro" id="IPR052767">
    <property type="entry name" value="Bact_com_dev_regulator"/>
</dbReference>
<dbReference type="Gene3D" id="1.20.1500.10">
    <property type="entry name" value="YheA/YmcA-like"/>
    <property type="match status" value="1"/>
</dbReference>
<reference evidence="1 2" key="1">
    <citation type="journal article" date="2015" name="Genome Announc.">
        <title>Expanding the biotechnology potential of lactobacilli through comparative genomics of 213 strains and associated genera.</title>
        <authorList>
            <person name="Sun Z."/>
            <person name="Harris H.M."/>
            <person name="McCann A."/>
            <person name="Guo C."/>
            <person name="Argimon S."/>
            <person name="Zhang W."/>
            <person name="Yang X."/>
            <person name="Jeffery I.B."/>
            <person name="Cooney J.C."/>
            <person name="Kagawa T.F."/>
            <person name="Liu W."/>
            <person name="Song Y."/>
            <person name="Salvetti E."/>
            <person name="Wrobel A."/>
            <person name="Rasinkangas P."/>
            <person name="Parkhill J."/>
            <person name="Rea M.C."/>
            <person name="O'Sullivan O."/>
            <person name="Ritari J."/>
            <person name="Douillard F.P."/>
            <person name="Paul Ross R."/>
            <person name="Yang R."/>
            <person name="Briner A.E."/>
            <person name="Felis G.E."/>
            <person name="de Vos W.M."/>
            <person name="Barrangou R."/>
            <person name="Klaenhammer T.R."/>
            <person name="Caufield P.W."/>
            <person name="Cui Y."/>
            <person name="Zhang H."/>
            <person name="O'Toole P.W."/>
        </authorList>
    </citation>
    <scope>NUCLEOTIDE SEQUENCE [LARGE SCALE GENOMIC DNA]</scope>
    <source>
        <strain evidence="1 2">DSM 20003</strain>
    </source>
</reference>
<dbReference type="PANTHER" id="PTHR38448:SF2">
    <property type="entry name" value="REGULATORY PROTEIN YLBF"/>
    <property type="match status" value="1"/>
</dbReference>
<keyword evidence="2" id="KW-1185">Reference proteome</keyword>
<dbReference type="PANTHER" id="PTHR38448">
    <property type="entry name" value="REGULATORY PROTEIN YLBF-RELATED"/>
    <property type="match status" value="1"/>
</dbReference>
<evidence type="ECO:0008006" key="3">
    <source>
        <dbReference type="Google" id="ProtNLM"/>
    </source>
</evidence>
<dbReference type="Proteomes" id="UP000051461">
    <property type="component" value="Unassembled WGS sequence"/>
</dbReference>
<evidence type="ECO:0000313" key="2">
    <source>
        <dbReference type="Proteomes" id="UP000051461"/>
    </source>
</evidence>
<dbReference type="Pfam" id="PF06133">
    <property type="entry name" value="Com_YlbF"/>
    <property type="match status" value="1"/>
</dbReference>
<dbReference type="OrthoDB" id="2157513at2"/>
<dbReference type="PATRIC" id="fig|1423726.3.peg.265"/>
<proteinExistence type="predicted"/>
<dbReference type="InterPro" id="IPR023378">
    <property type="entry name" value="YheA/YmcA-like_dom_sf"/>
</dbReference>
<comment type="caution">
    <text evidence="1">The sequence shown here is derived from an EMBL/GenBank/DDBJ whole genome shotgun (WGS) entry which is preliminary data.</text>
</comment>